<evidence type="ECO:0000313" key="4">
    <source>
        <dbReference type="EnsemblMetazoa" id="XP_050502820.1"/>
    </source>
</evidence>
<sequence length="456" mass="51861">MVPKIIFFALLMGIANTQRCIFPQLCQPGVVPFPAGIDPFNQNLVVSVNNDIFSIKNWIKQYFDELIQREVDIATGINNCISRLVAVENHLEQIDERDVTQLQNIQQTVIGIENNLPTILQKMENKIILTVSEHEPSSQISQPVISKKDFESLKKEIMNKIYIVTNSIGKIETEINEIKEENQYIKDLHKESTENLKIYFNNNQELFTKFGKKLDNCNNNINNKENEEWKVNITKAFNGQQSEAKKILAEVKEVQNKIDQLSQECNLAIHQNITLPKQDNSKSDLTNYIKKTHEETIKKLNDLSKTTDTLGHSCVTSCDKISTKIEGLNMSDKAIEKIAANITTKTKAQVEFGVNQILEEVSKYSKSSAIYVQEAVCNRLDSLKTSTLVNITSKIEDIQQVFQKIEILYQQMKSNGSALNQSKNCKTDSFKVNDTGIKGVRNDSDEKSDDQEIIVY</sequence>
<name>A0ABM5JY04_DIAVI</name>
<dbReference type="RefSeq" id="XP_050502820.1">
    <property type="nucleotide sequence ID" value="XM_050646863.1"/>
</dbReference>
<evidence type="ECO:0000256" key="3">
    <source>
        <dbReference type="SAM" id="SignalP"/>
    </source>
</evidence>
<accession>A0ABM5JY04</accession>
<protein>
    <submittedName>
        <fullName evidence="4">Uncharacterized protein</fullName>
    </submittedName>
</protein>
<evidence type="ECO:0000256" key="2">
    <source>
        <dbReference type="SAM" id="MobiDB-lite"/>
    </source>
</evidence>
<feature type="region of interest" description="Disordered" evidence="2">
    <location>
        <begin position="436"/>
        <end position="456"/>
    </location>
</feature>
<reference evidence="4" key="1">
    <citation type="submission" date="2025-05" db="UniProtKB">
        <authorList>
            <consortium name="EnsemblMetazoa"/>
        </authorList>
    </citation>
    <scope>IDENTIFICATION</scope>
</reference>
<dbReference type="GeneID" id="114330189"/>
<dbReference type="EnsemblMetazoa" id="XM_050646863.1">
    <property type="protein sequence ID" value="XP_050502820.1"/>
    <property type="gene ID" value="LOC114330189"/>
</dbReference>
<feature type="compositionally biased region" description="Acidic residues" evidence="2">
    <location>
        <begin position="446"/>
        <end position="456"/>
    </location>
</feature>
<feature type="chain" id="PRO_5046489967" evidence="3">
    <location>
        <begin position="18"/>
        <end position="456"/>
    </location>
</feature>
<dbReference type="Proteomes" id="UP001652700">
    <property type="component" value="Unplaced"/>
</dbReference>
<keyword evidence="1" id="KW-0175">Coiled coil</keyword>
<keyword evidence="5" id="KW-1185">Reference proteome</keyword>
<evidence type="ECO:0000256" key="1">
    <source>
        <dbReference type="SAM" id="Coils"/>
    </source>
</evidence>
<organism evidence="4 5">
    <name type="scientific">Diabrotica virgifera virgifera</name>
    <name type="common">western corn rootworm</name>
    <dbReference type="NCBI Taxonomy" id="50390"/>
    <lineage>
        <taxon>Eukaryota</taxon>
        <taxon>Metazoa</taxon>
        <taxon>Ecdysozoa</taxon>
        <taxon>Arthropoda</taxon>
        <taxon>Hexapoda</taxon>
        <taxon>Insecta</taxon>
        <taxon>Pterygota</taxon>
        <taxon>Neoptera</taxon>
        <taxon>Endopterygota</taxon>
        <taxon>Coleoptera</taxon>
        <taxon>Polyphaga</taxon>
        <taxon>Cucujiformia</taxon>
        <taxon>Chrysomeloidea</taxon>
        <taxon>Chrysomelidae</taxon>
        <taxon>Galerucinae</taxon>
        <taxon>Diabroticina</taxon>
        <taxon>Diabroticites</taxon>
        <taxon>Diabrotica</taxon>
    </lineage>
</organism>
<proteinExistence type="predicted"/>
<evidence type="ECO:0000313" key="5">
    <source>
        <dbReference type="Proteomes" id="UP001652700"/>
    </source>
</evidence>
<feature type="signal peptide" evidence="3">
    <location>
        <begin position="1"/>
        <end position="17"/>
    </location>
</feature>
<feature type="coiled-coil region" evidence="1">
    <location>
        <begin position="237"/>
        <end position="271"/>
    </location>
</feature>
<keyword evidence="3" id="KW-0732">Signal</keyword>